<comment type="caution">
    <text evidence="7">The sequence shown here is derived from an EMBL/GenBank/DDBJ whole genome shotgun (WGS) entry which is preliminary data.</text>
</comment>
<dbReference type="PRINTS" id="PR00742">
    <property type="entry name" value="GLHYDRLASE35"/>
</dbReference>
<dbReference type="EMBL" id="QGGY01000003">
    <property type="protein sequence ID" value="PWJ77403.1"/>
    <property type="molecule type" value="Genomic_DNA"/>
</dbReference>
<dbReference type="PANTHER" id="PTHR23421">
    <property type="entry name" value="BETA-GALACTOSIDASE RELATED"/>
    <property type="match status" value="1"/>
</dbReference>
<proteinExistence type="inferred from homology"/>
<gene>
    <name evidence="7" type="ORF">C7383_103248</name>
</gene>
<keyword evidence="8" id="KW-1185">Reference proteome</keyword>
<dbReference type="RefSeq" id="WP_109625505.1">
    <property type="nucleotide sequence ID" value="NZ_JANKBI010000002.1"/>
</dbReference>
<feature type="domain" description="Glycoside hydrolase 35 catalytic" evidence="6">
    <location>
        <begin position="39"/>
        <end position="389"/>
    </location>
</feature>
<dbReference type="Gene3D" id="3.20.20.80">
    <property type="entry name" value="Glycosidases"/>
    <property type="match status" value="1"/>
</dbReference>
<reference evidence="7 8" key="1">
    <citation type="submission" date="2018-05" db="EMBL/GenBank/DDBJ databases">
        <authorList>
            <person name="Goeker M."/>
            <person name="Huntemann M."/>
            <person name="Clum A."/>
            <person name="Pillay M."/>
            <person name="Palaniappan K."/>
            <person name="Varghese N."/>
            <person name="Mikhailova N."/>
            <person name="Stamatis D."/>
            <person name="Reddy T."/>
            <person name="Daum C."/>
            <person name="Shapiro N."/>
            <person name="Ivanova N."/>
            <person name="Kyrpides N."/>
            <person name="Woyke T."/>
        </authorList>
    </citation>
    <scope>NUCLEOTIDE SEQUENCE [LARGE SCALE GENOMIC DNA]</scope>
    <source>
        <strain evidence="7 8">DSM 26524</strain>
    </source>
</reference>
<evidence type="ECO:0000256" key="5">
    <source>
        <dbReference type="RuleBase" id="RU003679"/>
    </source>
</evidence>
<dbReference type="InterPro" id="IPR031330">
    <property type="entry name" value="Gly_Hdrlase_35_cat"/>
</dbReference>
<evidence type="ECO:0000256" key="1">
    <source>
        <dbReference type="ARBA" id="ARBA00009809"/>
    </source>
</evidence>
<comment type="catalytic activity">
    <reaction evidence="4">
        <text>Hydrolysis of terminal non-reducing beta-D-galactose residues in beta-D-galactosides.</text>
        <dbReference type="EC" id="3.2.1.23"/>
    </reaction>
</comment>
<dbReference type="EC" id="3.2.1.23" evidence="4"/>
<name>A0AB73T6W3_9FIRM</name>
<dbReference type="Proteomes" id="UP000245412">
    <property type="component" value="Unassembled WGS sequence"/>
</dbReference>
<dbReference type="SUPFAM" id="SSF51445">
    <property type="entry name" value="(Trans)glycosidases"/>
    <property type="match status" value="1"/>
</dbReference>
<dbReference type="Pfam" id="PF01301">
    <property type="entry name" value="Glyco_hydro_35"/>
    <property type="match status" value="1"/>
</dbReference>
<evidence type="ECO:0000256" key="3">
    <source>
        <dbReference type="ARBA" id="ARBA00023295"/>
    </source>
</evidence>
<dbReference type="GO" id="GO:0004565">
    <property type="term" value="F:beta-galactosidase activity"/>
    <property type="evidence" value="ECO:0007669"/>
    <property type="project" value="UniProtKB-EC"/>
</dbReference>
<evidence type="ECO:0000256" key="4">
    <source>
        <dbReference type="RuleBase" id="RU000675"/>
    </source>
</evidence>
<organism evidence="7 8">
    <name type="scientific">Murimonas intestini</name>
    <dbReference type="NCBI Taxonomy" id="1337051"/>
    <lineage>
        <taxon>Bacteria</taxon>
        <taxon>Bacillati</taxon>
        <taxon>Bacillota</taxon>
        <taxon>Clostridia</taxon>
        <taxon>Lachnospirales</taxon>
        <taxon>Lachnospiraceae</taxon>
        <taxon>Murimonas</taxon>
    </lineage>
</organism>
<accession>A0AB73T6W3</accession>
<evidence type="ECO:0000313" key="7">
    <source>
        <dbReference type="EMBL" id="PWJ77403.1"/>
    </source>
</evidence>
<dbReference type="InterPro" id="IPR017853">
    <property type="entry name" value="GH"/>
</dbReference>
<keyword evidence="3 4" id="KW-0326">Glycosidase</keyword>
<dbReference type="GO" id="GO:0005975">
    <property type="term" value="P:carbohydrate metabolic process"/>
    <property type="evidence" value="ECO:0007669"/>
    <property type="project" value="InterPro"/>
</dbReference>
<comment type="similarity">
    <text evidence="1 5">Belongs to the glycosyl hydrolase 35 family.</text>
</comment>
<evidence type="ECO:0000256" key="2">
    <source>
        <dbReference type="ARBA" id="ARBA00022801"/>
    </source>
</evidence>
<dbReference type="AlphaFoldDB" id="A0AB73T6W3"/>
<dbReference type="PROSITE" id="PS01182">
    <property type="entry name" value="GLYCOSYL_HYDROL_F35"/>
    <property type="match status" value="1"/>
</dbReference>
<evidence type="ECO:0000313" key="8">
    <source>
        <dbReference type="Proteomes" id="UP000245412"/>
    </source>
</evidence>
<evidence type="ECO:0000259" key="6">
    <source>
        <dbReference type="Pfam" id="PF01301"/>
    </source>
</evidence>
<dbReference type="InterPro" id="IPR001944">
    <property type="entry name" value="Glycoside_Hdrlase_35"/>
</dbReference>
<keyword evidence="2 4" id="KW-0378">Hydrolase</keyword>
<sequence>MQERAESIINITDKGRASVLHSMSGKDSRGNLYEADNVSFIKNGKRFIPVMGEYHFSRYEPEGWKEELLKMKAGGVNIVSTYVFWIHHEEKEGVWDFEGCRNLRAFLFACKETGMSVWLRIGPWVHGECRNGGFPDWLVRDTSPVRIDDPIYLERVRRFWEKTAEQAEGMMCKDGGPILGIQLENEYGHCGGQISCSAGMAHMRTLKKMARETGFVVPYYTATGWGEAYVPDDEMLPVLGCYADAPWAGHVEEMPANANFLFTSYKKDENIGSDWKKNEESKSTFDLKKCPYLTAELGAGLQVTSHRRTYPWPEDIEAQALCVLGSGANMLGYYMYHGGINPDGKYSTLQESRATGYSNDLPVKSYDCQTCIRESGEINKSYGRLKKMHLLLDSFGEILAGADAYFPEEQPEAAEDCHTLRVCARVNHKAGAGFLFINNHQRKRHMDDHEDCNIRLILDGKEIILHHITVKDHDCGIIPFLLPKNDSEDSPAEREAVSLLPYETNAFLLCRIKDRLFFYTDLEKTWFLPETGRAGHVVLTSGQAERAFMFGDKLYITERADSCIVSENGHLYLITKAEQEMITVYGECGEPEQIQVKNNKIEIPVKIERLEQDKEAGSSLEYVDYLVKIDKDQNISPWQLYLEADYLGDRAEVYIDGRLVDDWFTTGEKWHISLKRFGYPEVMTLRIYPSNKTLPNPYGNKVYYDLPVREGCEIMEVKVLPEYKSEIILHIFR</sequence>
<dbReference type="InterPro" id="IPR019801">
    <property type="entry name" value="Glyco_hydro_35_CS"/>
</dbReference>
<protein>
    <recommendedName>
        <fullName evidence="4">Beta-galactosidase</fullName>
        <ecNumber evidence="4">3.2.1.23</ecNumber>
    </recommendedName>
</protein>